<evidence type="ECO:0000313" key="2">
    <source>
        <dbReference type="EMBL" id="AKN35733.1"/>
    </source>
</evidence>
<dbReference type="AlphaFoldDB" id="A0A0H3ZIJ4"/>
<sequence length="87" mass="9701">MTVSMQTESSTNPQSATSVSPLEPSGSSKNDISLSCETLTPRAKRNLRIVDRLRDIHGLRRKPKFKRGFYPLNYVCTAVRCAELNAC</sequence>
<dbReference type="EMBL" id="KP795448">
    <property type="protein sequence ID" value="AKN35733.1"/>
    <property type="molecule type" value="Genomic_DNA"/>
</dbReference>
<name>A0A0H3ZIJ4_9VIBR</name>
<organism evidence="2">
    <name type="scientific">Vibrio genomosp. F6</name>
    <dbReference type="NCBI Taxonomy" id="723172"/>
    <lineage>
        <taxon>Bacteria</taxon>
        <taxon>Pseudomonadati</taxon>
        <taxon>Pseudomonadota</taxon>
        <taxon>Gammaproteobacteria</taxon>
        <taxon>Vibrionales</taxon>
        <taxon>Vibrionaceae</taxon>
        <taxon>Vibrio</taxon>
    </lineage>
</organism>
<proteinExistence type="predicted"/>
<evidence type="ECO:0000256" key="1">
    <source>
        <dbReference type="SAM" id="MobiDB-lite"/>
    </source>
</evidence>
<protein>
    <submittedName>
        <fullName evidence="2">Putative plasmid protein</fullName>
    </submittedName>
</protein>
<accession>A0A0H3ZIJ4</accession>
<reference evidence="2" key="1">
    <citation type="journal article" date="2015" name="MBio">
        <title>Eco-Evolutionary Dynamics of Episomes among Ecologically Cohesive Bacterial Populations.</title>
        <authorList>
            <person name="Xue H."/>
            <person name="Cordero O.X."/>
            <person name="Camas F.M."/>
            <person name="Trimble W."/>
            <person name="Meyer F."/>
            <person name="Guglielmini J."/>
            <person name="Rocha E.P."/>
            <person name="Polz M.F."/>
        </authorList>
    </citation>
    <scope>NUCLEOTIDE SEQUENCE</scope>
    <source>
        <strain evidence="2">FF_110</strain>
    </source>
</reference>
<feature type="region of interest" description="Disordered" evidence="1">
    <location>
        <begin position="1"/>
        <end position="34"/>
    </location>
</feature>